<dbReference type="InterPro" id="IPR052552">
    <property type="entry name" value="YeaO-like"/>
</dbReference>
<name>A0A098G8E6_9GAMM</name>
<dbReference type="PANTHER" id="PTHR36849:SF1">
    <property type="entry name" value="CYTOPLASMIC PROTEIN"/>
    <property type="match status" value="1"/>
</dbReference>
<sequence>MAHTDIRICRVYSPPVHKEGVWLLVDRLWPRGIKKESIDFDLWLKDITPSPELRKWFNHEPEKWADFACSYIKELQHKPELIKQVQEMAKNSPVTLFYAAKDTQHTHALVLQAMLRSWPDLPDIALFSAS</sequence>
<dbReference type="OrthoDB" id="9790745at2"/>
<reference evidence="2" key="1">
    <citation type="submission" date="2014-09" db="EMBL/GenBank/DDBJ databases">
        <authorList>
            <person name="Gomez-Valero L."/>
        </authorList>
    </citation>
    <scope>NUCLEOTIDE SEQUENCE [LARGE SCALE GENOMIC DNA]</scope>
    <source>
        <strain evidence="2">ATCC700992</strain>
    </source>
</reference>
<proteinExistence type="predicted"/>
<keyword evidence="2" id="KW-1185">Reference proteome</keyword>
<dbReference type="HOGENOM" id="CLU_137928_0_0_6"/>
<dbReference type="STRING" id="1212491.LFA_2373"/>
<dbReference type="AlphaFoldDB" id="A0A098G8E6"/>
<evidence type="ECO:0000313" key="2">
    <source>
        <dbReference type="Proteomes" id="UP000032430"/>
    </source>
</evidence>
<dbReference type="Pfam" id="PF22752">
    <property type="entry name" value="DUF488-N3i"/>
    <property type="match status" value="1"/>
</dbReference>
<dbReference type="Proteomes" id="UP000032430">
    <property type="component" value="Chromosome I"/>
</dbReference>
<accession>A0A098G8E6</accession>
<dbReference type="KEGG" id="lfa:LFA_2373"/>
<protein>
    <recommendedName>
        <fullName evidence="3">Uroporphyrin-III C-methyltransferase</fullName>
    </recommendedName>
</protein>
<dbReference type="RefSeq" id="WP_045096188.1">
    <property type="nucleotide sequence ID" value="NZ_LN614827.1"/>
</dbReference>
<dbReference type="PANTHER" id="PTHR36849">
    <property type="entry name" value="CYTOPLASMIC PROTEIN-RELATED"/>
    <property type="match status" value="1"/>
</dbReference>
<organism evidence="1 2">
    <name type="scientific">Legionella fallonii LLAP-10</name>
    <dbReference type="NCBI Taxonomy" id="1212491"/>
    <lineage>
        <taxon>Bacteria</taxon>
        <taxon>Pseudomonadati</taxon>
        <taxon>Pseudomonadota</taxon>
        <taxon>Gammaproteobacteria</taxon>
        <taxon>Legionellales</taxon>
        <taxon>Legionellaceae</taxon>
        <taxon>Legionella</taxon>
    </lineage>
</organism>
<gene>
    <name evidence="1" type="ORF">LFA_2373</name>
</gene>
<dbReference type="EMBL" id="LN614827">
    <property type="protein sequence ID" value="CEG57745.1"/>
    <property type="molecule type" value="Genomic_DNA"/>
</dbReference>
<evidence type="ECO:0000313" key="1">
    <source>
        <dbReference type="EMBL" id="CEG57745.1"/>
    </source>
</evidence>
<evidence type="ECO:0008006" key="3">
    <source>
        <dbReference type="Google" id="ProtNLM"/>
    </source>
</evidence>